<protein>
    <submittedName>
        <fullName evidence="6">Uncharacterized protein</fullName>
    </submittedName>
</protein>
<dbReference type="Proteomes" id="UP001202328">
    <property type="component" value="Unassembled WGS sequence"/>
</dbReference>
<keyword evidence="3" id="KW-0295">Fungicide</keyword>
<evidence type="ECO:0000256" key="1">
    <source>
        <dbReference type="ARBA" id="ARBA00006722"/>
    </source>
</evidence>
<feature type="chain" id="PRO_5042123733" evidence="5">
    <location>
        <begin position="24"/>
        <end position="90"/>
    </location>
</feature>
<evidence type="ECO:0000256" key="5">
    <source>
        <dbReference type="SAM" id="SignalP"/>
    </source>
</evidence>
<evidence type="ECO:0000256" key="3">
    <source>
        <dbReference type="ARBA" id="ARBA00022577"/>
    </source>
</evidence>
<dbReference type="EMBL" id="JAJJMB010001069">
    <property type="protein sequence ID" value="KAI3959276.1"/>
    <property type="molecule type" value="Genomic_DNA"/>
</dbReference>
<dbReference type="GO" id="GO:0031640">
    <property type="term" value="P:killing of cells of another organism"/>
    <property type="evidence" value="ECO:0007669"/>
    <property type="project" value="UniProtKB-KW"/>
</dbReference>
<dbReference type="AlphaFoldDB" id="A0AAD4XX89"/>
<keyword evidence="4" id="KW-0611">Plant defense</keyword>
<evidence type="ECO:0000313" key="7">
    <source>
        <dbReference type="Proteomes" id="UP001202328"/>
    </source>
</evidence>
<keyword evidence="2" id="KW-0929">Antimicrobial</keyword>
<reference evidence="6" key="1">
    <citation type="submission" date="2022-04" db="EMBL/GenBank/DDBJ databases">
        <title>A functionally conserved STORR gene fusion in Papaver species that diverged 16.8 million years ago.</title>
        <authorList>
            <person name="Catania T."/>
        </authorList>
    </citation>
    <scope>NUCLEOTIDE SEQUENCE</scope>
    <source>
        <strain evidence="6">S-188037</strain>
    </source>
</reference>
<sequence length="90" mass="10023">MASLKQFSLTHVVIALIFGVIWASSPANAGRTTDGVRQQENARNINCHMLTDVCTGRHDCTSKCEKHSFHQAICTPLRSDLFGDKYCCCY</sequence>
<dbReference type="GO" id="GO:0050832">
    <property type="term" value="P:defense response to fungus"/>
    <property type="evidence" value="ECO:0007669"/>
    <property type="project" value="UniProtKB-KW"/>
</dbReference>
<evidence type="ECO:0000256" key="2">
    <source>
        <dbReference type="ARBA" id="ARBA00022529"/>
    </source>
</evidence>
<keyword evidence="7" id="KW-1185">Reference proteome</keyword>
<comment type="caution">
    <text evidence="6">The sequence shown here is derived from an EMBL/GenBank/DDBJ whole genome shotgun (WGS) entry which is preliminary data.</text>
</comment>
<dbReference type="InterPro" id="IPR010851">
    <property type="entry name" value="DEFL"/>
</dbReference>
<feature type="signal peptide" evidence="5">
    <location>
        <begin position="1"/>
        <end position="23"/>
    </location>
</feature>
<keyword evidence="5" id="KW-0732">Signal</keyword>
<accession>A0AAD4XX89</accession>
<evidence type="ECO:0000256" key="4">
    <source>
        <dbReference type="ARBA" id="ARBA00022821"/>
    </source>
</evidence>
<comment type="similarity">
    <text evidence="1">Belongs to the DEFL family.</text>
</comment>
<proteinExistence type="inferred from homology"/>
<gene>
    <name evidence="6" type="ORF">MKW98_018866</name>
</gene>
<organism evidence="6 7">
    <name type="scientific">Papaver atlanticum</name>
    <dbReference type="NCBI Taxonomy" id="357466"/>
    <lineage>
        <taxon>Eukaryota</taxon>
        <taxon>Viridiplantae</taxon>
        <taxon>Streptophyta</taxon>
        <taxon>Embryophyta</taxon>
        <taxon>Tracheophyta</taxon>
        <taxon>Spermatophyta</taxon>
        <taxon>Magnoliopsida</taxon>
        <taxon>Ranunculales</taxon>
        <taxon>Papaveraceae</taxon>
        <taxon>Papaveroideae</taxon>
        <taxon>Papaver</taxon>
    </lineage>
</organism>
<dbReference type="Pfam" id="PF25052">
    <property type="entry name" value="AtDEF-like"/>
    <property type="match status" value="1"/>
</dbReference>
<evidence type="ECO:0000313" key="6">
    <source>
        <dbReference type="EMBL" id="KAI3959276.1"/>
    </source>
</evidence>
<name>A0AAD4XX89_9MAGN</name>